<comment type="caution">
    <text evidence="1">The sequence shown here is derived from an EMBL/GenBank/DDBJ whole genome shotgun (WGS) entry which is preliminary data.</text>
</comment>
<evidence type="ECO:0000313" key="1">
    <source>
        <dbReference type="EMBL" id="GFQ94144.1"/>
    </source>
</evidence>
<dbReference type="Proteomes" id="UP000887116">
    <property type="component" value="Unassembled WGS sequence"/>
</dbReference>
<accession>A0A8X6L2K7</accession>
<dbReference type="AlphaFoldDB" id="A0A8X6L2K7"/>
<evidence type="ECO:0000313" key="2">
    <source>
        <dbReference type="Proteomes" id="UP000887116"/>
    </source>
</evidence>
<proteinExistence type="predicted"/>
<gene>
    <name evidence="1" type="primary">AVEN_31498_1</name>
    <name evidence="1" type="ORF">TNCT_378031</name>
</gene>
<keyword evidence="2" id="KW-1185">Reference proteome</keyword>
<organism evidence="1 2">
    <name type="scientific">Trichonephila clavata</name>
    <name type="common">Joro spider</name>
    <name type="synonym">Nephila clavata</name>
    <dbReference type="NCBI Taxonomy" id="2740835"/>
    <lineage>
        <taxon>Eukaryota</taxon>
        <taxon>Metazoa</taxon>
        <taxon>Ecdysozoa</taxon>
        <taxon>Arthropoda</taxon>
        <taxon>Chelicerata</taxon>
        <taxon>Arachnida</taxon>
        <taxon>Araneae</taxon>
        <taxon>Araneomorphae</taxon>
        <taxon>Entelegynae</taxon>
        <taxon>Araneoidea</taxon>
        <taxon>Nephilidae</taxon>
        <taxon>Trichonephila</taxon>
    </lineage>
</organism>
<name>A0A8X6L2K7_TRICU</name>
<protein>
    <submittedName>
        <fullName evidence="1">Uncharacterized protein</fullName>
    </submittedName>
</protein>
<reference evidence="1" key="1">
    <citation type="submission" date="2020-07" db="EMBL/GenBank/DDBJ databases">
        <title>Multicomponent nature underlies the extraordinary mechanical properties of spider dragline silk.</title>
        <authorList>
            <person name="Kono N."/>
            <person name="Nakamura H."/>
            <person name="Mori M."/>
            <person name="Yoshida Y."/>
            <person name="Ohtoshi R."/>
            <person name="Malay A.D."/>
            <person name="Moran D.A.P."/>
            <person name="Tomita M."/>
            <person name="Numata K."/>
            <person name="Arakawa K."/>
        </authorList>
    </citation>
    <scope>NUCLEOTIDE SEQUENCE</scope>
</reference>
<dbReference type="EMBL" id="BMAO01014312">
    <property type="protein sequence ID" value="GFQ94144.1"/>
    <property type="molecule type" value="Genomic_DNA"/>
</dbReference>
<dbReference type="OrthoDB" id="6408270at2759"/>
<sequence length="256" mass="30123">MPLSYEHFLEEIVRYKHLHGLARNDDEYRKNFWLPYLPINYKELKLKKLRQNWIPTKPEKKQKCIGPGEPVPKALAHFEKPTRCLYNGSICGVTDPVPRYINRGPTVASEFQGARISSTFNMGPFYPRYIPERIGGYLRRGFKVSHRECVPVNKTSATLWRDRINADLDNKDISNVHRFYHPLIASGLERLESRWPMCKKLLLPEEYFKEYCQLHNQPSSVFFLDWIDEQLALPYTDHIKEMIGNLILKTIASENR</sequence>